<comment type="caution">
    <text evidence="1">The sequence shown here is derived from an EMBL/GenBank/DDBJ whole genome shotgun (WGS) entry which is preliminary data.</text>
</comment>
<proteinExistence type="predicted"/>
<evidence type="ECO:0000313" key="2">
    <source>
        <dbReference type="Proteomes" id="UP000622552"/>
    </source>
</evidence>
<evidence type="ECO:0000313" key="1">
    <source>
        <dbReference type="EMBL" id="MBG6133966.1"/>
    </source>
</evidence>
<name>A0A8J7GNQ4_9ACTN</name>
<dbReference type="SUPFAM" id="SSF55298">
    <property type="entry name" value="YjgF-like"/>
    <property type="match status" value="1"/>
</dbReference>
<dbReference type="EMBL" id="JADOUF010000001">
    <property type="protein sequence ID" value="MBG6133966.1"/>
    <property type="molecule type" value="Genomic_DNA"/>
</dbReference>
<dbReference type="Proteomes" id="UP000622552">
    <property type="component" value="Unassembled WGS sequence"/>
</dbReference>
<dbReference type="Gene3D" id="3.30.1330.40">
    <property type="entry name" value="RutC-like"/>
    <property type="match status" value="1"/>
</dbReference>
<organism evidence="1 2">
    <name type="scientific">Longispora fulva</name>
    <dbReference type="NCBI Taxonomy" id="619741"/>
    <lineage>
        <taxon>Bacteria</taxon>
        <taxon>Bacillati</taxon>
        <taxon>Actinomycetota</taxon>
        <taxon>Actinomycetes</taxon>
        <taxon>Micromonosporales</taxon>
        <taxon>Micromonosporaceae</taxon>
        <taxon>Longispora</taxon>
    </lineage>
</organism>
<dbReference type="AlphaFoldDB" id="A0A8J7GNQ4"/>
<sequence length="52" mass="5304">MQATIFYTTLDNLATINTVWAEHFPTAAPARSAAVVTLAGGRGISIAATAVA</sequence>
<reference evidence="1" key="1">
    <citation type="submission" date="2020-11" db="EMBL/GenBank/DDBJ databases">
        <title>Sequencing the genomes of 1000 actinobacteria strains.</title>
        <authorList>
            <person name="Klenk H.-P."/>
        </authorList>
    </citation>
    <scope>NUCLEOTIDE SEQUENCE</scope>
    <source>
        <strain evidence="1">DSM 45356</strain>
    </source>
</reference>
<keyword evidence="2" id="KW-1185">Reference proteome</keyword>
<dbReference type="InterPro" id="IPR035959">
    <property type="entry name" value="RutC-like_sf"/>
</dbReference>
<accession>A0A8J7GNQ4</accession>
<protein>
    <submittedName>
        <fullName evidence="1">Enamine deaminase RidA (YjgF/YER057c/UK114 family)</fullName>
    </submittedName>
</protein>
<gene>
    <name evidence="1" type="ORF">IW245_000160</name>
</gene>